<dbReference type="SUPFAM" id="SSF141066">
    <property type="entry name" value="ICP-like"/>
    <property type="match status" value="1"/>
</dbReference>
<feature type="domain" description="IrrE N-terminal-like" evidence="3">
    <location>
        <begin position="62"/>
        <end position="164"/>
    </location>
</feature>
<dbReference type="GO" id="GO:0004869">
    <property type="term" value="F:cysteine-type endopeptidase inhibitor activity"/>
    <property type="evidence" value="ECO:0007669"/>
    <property type="project" value="UniProtKB-KW"/>
</dbReference>
<dbReference type="Gene3D" id="1.10.10.2910">
    <property type="match status" value="1"/>
</dbReference>
<organism evidence="4">
    <name type="scientific">Pseudomonas putida</name>
    <name type="common">Arthrobacter siderocapsulatus</name>
    <dbReference type="NCBI Taxonomy" id="303"/>
    <lineage>
        <taxon>Bacteria</taxon>
        <taxon>Pseudomonadati</taxon>
        <taxon>Pseudomonadota</taxon>
        <taxon>Gammaproteobacteria</taxon>
        <taxon>Pseudomonadales</taxon>
        <taxon>Pseudomonadaceae</taxon>
        <taxon>Pseudomonas</taxon>
    </lineage>
</organism>
<name>A0A1B2FEF2_PSEPU</name>
<dbReference type="InterPro" id="IPR036331">
    <property type="entry name" value="Chagasin-like_sf"/>
</dbReference>
<dbReference type="Pfam" id="PF06114">
    <property type="entry name" value="Peptidase_M78"/>
    <property type="match status" value="1"/>
</dbReference>
<dbReference type="InterPro" id="IPR052345">
    <property type="entry name" value="Rad_response_metalloprotease"/>
</dbReference>
<keyword evidence="1" id="KW-0646">Protease inhibitor</keyword>
<dbReference type="PANTHER" id="PTHR43236">
    <property type="entry name" value="ANTITOXIN HIGA1"/>
    <property type="match status" value="1"/>
</dbReference>
<dbReference type="RefSeq" id="WP_015272271.1">
    <property type="nucleotide sequence ID" value="NZ_CP016634.1"/>
</dbReference>
<reference evidence="4" key="1">
    <citation type="submission" date="2016-07" db="EMBL/GenBank/DDBJ databases">
        <title>New class B carbapenemase carried by novel plasmid in Pseudomonas putida enviromental strain in eastern Amazonia.</title>
        <authorList>
            <person name="Souza C.O."/>
            <person name="Lima K.V."/>
            <person name="Brasiliense D.M."/>
            <person name="Perez-Chaparro P.J."/>
            <person name="Mamizuka E.M."/>
            <person name="Lima M.O."/>
            <person name="Lima L.N."/>
            <person name="McCulloch J.A."/>
        </authorList>
    </citation>
    <scope>NUCLEOTIDE SEQUENCE [LARGE SCALE GENOMIC DNA]</scope>
    <source>
        <strain evidence="4">IEC33019</strain>
    </source>
</reference>
<accession>A0A1B2FEF2</accession>
<evidence type="ECO:0000256" key="1">
    <source>
        <dbReference type="ARBA" id="ARBA00022690"/>
    </source>
</evidence>
<protein>
    <recommendedName>
        <fullName evidence="3">IrrE N-terminal-like domain-containing protein</fullName>
    </recommendedName>
</protein>
<dbReference type="Gene3D" id="2.60.40.2020">
    <property type="match status" value="1"/>
</dbReference>
<proteinExistence type="predicted"/>
<dbReference type="InterPro" id="IPR010359">
    <property type="entry name" value="IrrE_HExxH"/>
</dbReference>
<evidence type="ECO:0000313" key="4">
    <source>
        <dbReference type="EMBL" id="ANY90608.1"/>
    </source>
</evidence>
<dbReference type="OrthoDB" id="9796786at2"/>
<sequence>MARRNIALTTARMAAEVFEKSRAMERIEQDGYTRVDPFKVAATEGLSVALRPMDKLLGAFIRDERSGILLNSARSAGLIHMTCAHELGHYFMGHNTALDEIIEYGSKAAEMEQEAEAFGYHLLVPRALLTIVCKRKGWNIRSLHEPFNLYQLALRLGVSYSAAAWSLLRHQLVDYDTVQRLLKTQPSAIKQVLFNGPLPDATKDVWVFDERDQSSVLEPRPDDHLIIRLKSHASAGFLWLADSLDQIVSEGFTLQPAPSAPVDPSRLTFGAETSMDYLLTGASESYTAPQAVALSEIRPWEGKQPGDASYSSKAHFEPMGEGLSRESKLALIEEVRNS</sequence>
<dbReference type="AlphaFoldDB" id="A0A1B2FEF2"/>
<evidence type="ECO:0000256" key="2">
    <source>
        <dbReference type="ARBA" id="ARBA00022704"/>
    </source>
</evidence>
<evidence type="ECO:0000259" key="3">
    <source>
        <dbReference type="Pfam" id="PF06114"/>
    </source>
</evidence>
<keyword evidence="2" id="KW-0789">Thiol protease inhibitor</keyword>
<gene>
    <name evidence="4" type="ORF">IEC33019_5128</name>
</gene>
<dbReference type="EMBL" id="CP016634">
    <property type="protein sequence ID" value="ANY90608.1"/>
    <property type="molecule type" value="Genomic_DNA"/>
</dbReference>
<dbReference type="PANTHER" id="PTHR43236:SF1">
    <property type="entry name" value="BLL7220 PROTEIN"/>
    <property type="match status" value="1"/>
</dbReference>